<evidence type="ECO:0000313" key="6">
    <source>
        <dbReference type="EMBL" id="ADY47647.1"/>
    </source>
</evidence>
<dbReference type="InterPro" id="IPR001130">
    <property type="entry name" value="TatD-like"/>
</dbReference>
<dbReference type="Pfam" id="PF01026">
    <property type="entry name" value="TatD_DNase"/>
    <property type="match status" value="1"/>
</dbReference>
<dbReference type="AlphaFoldDB" id="F1LBZ3"/>
<sequence>MIDCHCHLADEQFADDIDEVVDRARRAGVAATLVCSEFSEQFADVINLSKRFPGFCFPCIGIHPIQKNSVSVLLEDVDSLPAFIEENIASIAAIGEVGLDFSPRFIKLPDAKDVQVAVFRRQIELAITHDLTLNVHSRSAGRPVIDVLRECGAKRVLMHAFDGNDKNAQPAIEAGYYFSIPPSFSFSERKVDLVSRIPLTQLCLETDSPVLGPSKSERNEPANIGIAAAFIARVKGVPLEEVVRITTENAVGLFPMLKCLKTTV</sequence>
<evidence type="ECO:0000256" key="4">
    <source>
        <dbReference type="ARBA" id="ARBA00093287"/>
    </source>
</evidence>
<dbReference type="PANTHER" id="PTHR46317">
    <property type="entry name" value="HYDROLASE OF PHP SUPERFAMILY-RELATED PROTEIN"/>
    <property type="match status" value="1"/>
</dbReference>
<protein>
    <submittedName>
        <fullName evidence="6">Deoxyribonuclease TATDN3</fullName>
    </submittedName>
</protein>
<proteinExistence type="evidence at transcript level"/>
<evidence type="ECO:0000256" key="1">
    <source>
        <dbReference type="ARBA" id="ARBA00009275"/>
    </source>
</evidence>
<comment type="similarity">
    <text evidence="1">Belongs to the metallo-dependent hydrolases superfamily. TatD-type hydrolase family.</text>
</comment>
<feature type="binding site" evidence="5">
    <location>
        <position position="7"/>
    </location>
    <ligand>
        <name>a divalent metal cation</name>
        <dbReference type="ChEBI" id="CHEBI:60240"/>
        <label>1</label>
    </ligand>
</feature>
<dbReference type="PANTHER" id="PTHR46317:SF1">
    <property type="entry name" value="HYDROLASE, TATD FAMILY"/>
    <property type="match status" value="1"/>
</dbReference>
<reference evidence="6" key="1">
    <citation type="journal article" date="2011" name="Genome Res.">
        <title>Deep small RNA sequencing from the nematode Ascaris reveals conservation, functional diversification, and novel developmental profiles.</title>
        <authorList>
            <person name="Wang J."/>
            <person name="Czech B."/>
            <person name="Crunk A."/>
            <person name="Wallace A."/>
            <person name="Mitreva M."/>
            <person name="Hannon G.J."/>
            <person name="Davis R.E."/>
        </authorList>
    </citation>
    <scope>NUCLEOTIDE SEQUENCE</scope>
</reference>
<feature type="binding site" evidence="5">
    <location>
        <position position="96"/>
    </location>
    <ligand>
        <name>a divalent metal cation</name>
        <dbReference type="ChEBI" id="CHEBI:60240"/>
        <label>1</label>
    </ligand>
</feature>
<keyword evidence="3" id="KW-0378">Hydrolase</keyword>
<dbReference type="Gene3D" id="3.20.20.140">
    <property type="entry name" value="Metal-dependent hydrolases"/>
    <property type="match status" value="1"/>
</dbReference>
<organism evidence="6">
    <name type="scientific">Ascaris suum</name>
    <name type="common">Pig roundworm</name>
    <name type="synonym">Ascaris lumbricoides</name>
    <dbReference type="NCBI Taxonomy" id="6253"/>
    <lineage>
        <taxon>Eukaryota</taxon>
        <taxon>Metazoa</taxon>
        <taxon>Ecdysozoa</taxon>
        <taxon>Nematoda</taxon>
        <taxon>Chromadorea</taxon>
        <taxon>Rhabditida</taxon>
        <taxon>Spirurina</taxon>
        <taxon>Ascaridomorpha</taxon>
        <taxon>Ascaridoidea</taxon>
        <taxon>Ascarididae</taxon>
        <taxon>Ascaris</taxon>
    </lineage>
</organism>
<dbReference type="SUPFAM" id="SSF51556">
    <property type="entry name" value="Metallo-dependent hydrolases"/>
    <property type="match status" value="1"/>
</dbReference>
<comment type="function">
    <text evidence="4">Exhibits 3'-exonuclease activities and apurinic/apyrimidinic (AP) endonuclease (in vitro). Show preferential AP endonuclease activity on double-stranded DNA substrates and 3'- exonuclease activity on single-stranded DNA.</text>
</comment>
<keyword evidence="2 5" id="KW-0479">Metal-binding</keyword>
<evidence type="ECO:0000256" key="3">
    <source>
        <dbReference type="ARBA" id="ARBA00022801"/>
    </source>
</evidence>
<feature type="binding site" evidence="5">
    <location>
        <position position="207"/>
    </location>
    <ligand>
        <name>a divalent metal cation</name>
        <dbReference type="ChEBI" id="CHEBI:60240"/>
        <label>1</label>
    </ligand>
</feature>
<feature type="binding site" evidence="5">
    <location>
        <position position="5"/>
    </location>
    <ligand>
        <name>a divalent metal cation</name>
        <dbReference type="ChEBI" id="CHEBI:60240"/>
        <label>1</label>
    </ligand>
</feature>
<dbReference type="GO" id="GO:0046872">
    <property type="term" value="F:metal ion binding"/>
    <property type="evidence" value="ECO:0007669"/>
    <property type="project" value="UniProtKB-KW"/>
</dbReference>
<dbReference type="EMBL" id="JI176925">
    <property type="protein sequence ID" value="ADY47647.1"/>
    <property type="molecule type" value="mRNA"/>
</dbReference>
<evidence type="ECO:0000256" key="5">
    <source>
        <dbReference type="PIRSR" id="PIRSR005902-1"/>
    </source>
</evidence>
<feature type="binding site" evidence="5">
    <location>
        <position position="136"/>
    </location>
    <ligand>
        <name>a divalent metal cation</name>
        <dbReference type="ChEBI" id="CHEBI:60240"/>
        <label>2</label>
    </ligand>
</feature>
<evidence type="ECO:0000256" key="2">
    <source>
        <dbReference type="ARBA" id="ARBA00022723"/>
    </source>
</evidence>
<dbReference type="GO" id="GO:0016788">
    <property type="term" value="F:hydrolase activity, acting on ester bonds"/>
    <property type="evidence" value="ECO:0007669"/>
    <property type="project" value="InterPro"/>
</dbReference>
<accession>F1LBZ3</accession>
<name>F1LBZ3_ASCSU</name>
<dbReference type="PIRSF" id="PIRSF005902">
    <property type="entry name" value="DNase_TatD"/>
    <property type="match status" value="1"/>
</dbReference>
<dbReference type="InterPro" id="IPR032466">
    <property type="entry name" value="Metal_Hydrolase"/>
</dbReference>
<feature type="binding site" evidence="5">
    <location>
        <position position="159"/>
    </location>
    <ligand>
        <name>a divalent metal cation</name>
        <dbReference type="ChEBI" id="CHEBI:60240"/>
        <label>2</label>
    </ligand>
</feature>
<dbReference type="CDD" id="cd01310">
    <property type="entry name" value="TatD_DNAse"/>
    <property type="match status" value="1"/>
</dbReference>